<dbReference type="EMBL" id="HBHQ01003972">
    <property type="protein sequence ID" value="CAD9810815.1"/>
    <property type="molecule type" value="Transcribed_RNA"/>
</dbReference>
<name>A0A7S2U7A6_9STRA</name>
<dbReference type="AlphaFoldDB" id="A0A7S2U7A6"/>
<gene>
    <name evidence="1" type="ORF">ASEP1449_LOCUS2639</name>
</gene>
<protein>
    <submittedName>
        <fullName evidence="1">Uncharacterized protein</fullName>
    </submittedName>
</protein>
<accession>A0A7S2U7A6</accession>
<sequence length="154" mass="16420">MSTYKAPMMCNAFICCYNACDFENMALICKGSDECLCIVSEHCLAMGVDSLGCGMVTDESKNEICKIGVPCCTLGLKKPEIVCAGVDQCLCMVGAHSFPYNDKYVGKPVCAVYCLSCAPEVGCCVEAPVSSVLKELTAQGESVALPNPVEKMER</sequence>
<evidence type="ECO:0000313" key="1">
    <source>
        <dbReference type="EMBL" id="CAD9810815.1"/>
    </source>
</evidence>
<proteinExistence type="predicted"/>
<organism evidence="1">
    <name type="scientific">Attheya septentrionalis</name>
    <dbReference type="NCBI Taxonomy" id="420275"/>
    <lineage>
        <taxon>Eukaryota</taxon>
        <taxon>Sar</taxon>
        <taxon>Stramenopiles</taxon>
        <taxon>Ochrophyta</taxon>
        <taxon>Bacillariophyta</taxon>
        <taxon>Coscinodiscophyceae</taxon>
        <taxon>Chaetocerotophycidae</taxon>
        <taxon>Chaetocerotales</taxon>
        <taxon>Attheyaceae</taxon>
        <taxon>Attheya</taxon>
    </lineage>
</organism>
<reference evidence="1" key="1">
    <citation type="submission" date="2021-01" db="EMBL/GenBank/DDBJ databases">
        <authorList>
            <person name="Corre E."/>
            <person name="Pelletier E."/>
            <person name="Niang G."/>
            <person name="Scheremetjew M."/>
            <person name="Finn R."/>
            <person name="Kale V."/>
            <person name="Holt S."/>
            <person name="Cochrane G."/>
            <person name="Meng A."/>
            <person name="Brown T."/>
            <person name="Cohen L."/>
        </authorList>
    </citation>
    <scope>NUCLEOTIDE SEQUENCE</scope>
    <source>
        <strain evidence="1">CCMP2084</strain>
    </source>
</reference>